<dbReference type="AlphaFoldDB" id="A0AAN0P8N4"/>
<protein>
    <submittedName>
        <fullName evidence="1">Uncharacterized protein</fullName>
    </submittedName>
</protein>
<gene>
    <name evidence="1" type="ordered locus">AOLE_10095</name>
</gene>
<accession>A0AAN0P8N4</accession>
<name>A0AAN0P8N4_ACISD</name>
<reference evidence="1 2" key="1">
    <citation type="journal article" date="2010" name="J. Bacteriol.">
        <title>Complete genome sequence of the diesel-degrading Acinetobacter sp. strain DR1.</title>
        <authorList>
            <person name="Jung J."/>
            <person name="Baek J.H."/>
            <person name="Park W."/>
        </authorList>
    </citation>
    <scope>NUCLEOTIDE SEQUENCE [LARGE SCALE GENOMIC DNA]</scope>
    <source>
        <strain evidence="2">JCM 16667 / KCTC 23045 / DR1</strain>
    </source>
</reference>
<evidence type="ECO:0000313" key="1">
    <source>
        <dbReference type="EMBL" id="ADI90908.1"/>
    </source>
</evidence>
<proteinExistence type="predicted"/>
<evidence type="ECO:0000313" key="2">
    <source>
        <dbReference type="Proteomes" id="UP000000392"/>
    </source>
</evidence>
<dbReference type="Proteomes" id="UP000000392">
    <property type="component" value="Chromosome"/>
</dbReference>
<dbReference type="EMBL" id="CP002080">
    <property type="protein sequence ID" value="ADI90908.1"/>
    <property type="molecule type" value="Genomic_DNA"/>
</dbReference>
<organism evidence="1 2">
    <name type="scientific">Acinetobacter oleivorans (strain JCM 16667 / KCTC 23045 / DR1)</name>
    <dbReference type="NCBI Taxonomy" id="436717"/>
    <lineage>
        <taxon>Bacteria</taxon>
        <taxon>Pseudomonadati</taxon>
        <taxon>Pseudomonadota</taxon>
        <taxon>Gammaproteobacteria</taxon>
        <taxon>Moraxellales</taxon>
        <taxon>Moraxellaceae</taxon>
        <taxon>Acinetobacter</taxon>
    </lineage>
</organism>
<sequence length="50" mass="5808">MNTIKLPTKDQTNIKQNTLKNHLIALKIIIINKFSLSICLAHPKMQYLIF</sequence>
<dbReference type="KEGG" id="acd:AOLE_10095"/>